<dbReference type="InterPro" id="IPR008271">
    <property type="entry name" value="Ser/Thr_kinase_AS"/>
</dbReference>
<organism evidence="9 10">
    <name type="scientific">Labilithrix luteola</name>
    <dbReference type="NCBI Taxonomy" id="1391654"/>
    <lineage>
        <taxon>Bacteria</taxon>
        <taxon>Pseudomonadati</taxon>
        <taxon>Myxococcota</taxon>
        <taxon>Polyangia</taxon>
        <taxon>Polyangiales</taxon>
        <taxon>Labilitrichaceae</taxon>
        <taxon>Labilithrix</taxon>
    </lineage>
</organism>
<dbReference type="AlphaFoldDB" id="A0A0K1Q615"/>
<dbReference type="Gene3D" id="1.10.510.10">
    <property type="entry name" value="Transferase(Phosphotransferase) domain 1"/>
    <property type="match status" value="1"/>
</dbReference>
<evidence type="ECO:0000256" key="5">
    <source>
        <dbReference type="ARBA" id="ARBA00022840"/>
    </source>
</evidence>
<evidence type="ECO:0000256" key="7">
    <source>
        <dbReference type="SAM" id="Phobius"/>
    </source>
</evidence>
<name>A0A0K1Q615_9BACT</name>
<evidence type="ECO:0000313" key="9">
    <source>
        <dbReference type="EMBL" id="AKV01169.1"/>
    </source>
</evidence>
<dbReference type="KEGG" id="llu:AKJ09_07832"/>
<dbReference type="CDD" id="cd14014">
    <property type="entry name" value="STKc_PknB_like"/>
    <property type="match status" value="1"/>
</dbReference>
<dbReference type="EC" id="2.7.11.1" evidence="1"/>
<dbReference type="GO" id="GO:0004674">
    <property type="term" value="F:protein serine/threonine kinase activity"/>
    <property type="evidence" value="ECO:0007669"/>
    <property type="project" value="UniProtKB-KW"/>
</dbReference>
<dbReference type="PANTHER" id="PTHR43671">
    <property type="entry name" value="SERINE/THREONINE-PROTEIN KINASE NEK"/>
    <property type="match status" value="1"/>
</dbReference>
<evidence type="ECO:0000313" key="10">
    <source>
        <dbReference type="Proteomes" id="UP000064967"/>
    </source>
</evidence>
<dbReference type="InterPro" id="IPR050660">
    <property type="entry name" value="NEK_Ser/Thr_kinase"/>
</dbReference>
<dbReference type="Pfam" id="PF00069">
    <property type="entry name" value="Pkinase"/>
    <property type="match status" value="1"/>
</dbReference>
<feature type="domain" description="Protein kinase" evidence="8">
    <location>
        <begin position="1"/>
        <end position="254"/>
    </location>
</feature>
<dbReference type="SUPFAM" id="SSF56112">
    <property type="entry name" value="Protein kinase-like (PK-like)"/>
    <property type="match status" value="1"/>
</dbReference>
<keyword evidence="7" id="KW-0472">Membrane</keyword>
<keyword evidence="7" id="KW-1133">Transmembrane helix</keyword>
<dbReference type="PROSITE" id="PS50011">
    <property type="entry name" value="PROTEIN_KINASE_DOM"/>
    <property type="match status" value="1"/>
</dbReference>
<gene>
    <name evidence="9" type="ORF">AKJ09_07832</name>
</gene>
<dbReference type="PROSITE" id="PS00108">
    <property type="entry name" value="PROTEIN_KINASE_ST"/>
    <property type="match status" value="1"/>
</dbReference>
<dbReference type="InterPro" id="IPR011009">
    <property type="entry name" value="Kinase-like_dom_sf"/>
</dbReference>
<keyword evidence="9" id="KW-0723">Serine/threonine-protein kinase</keyword>
<dbReference type="STRING" id="1391654.AKJ09_07832"/>
<dbReference type="Gene3D" id="3.30.200.20">
    <property type="entry name" value="Phosphorylase Kinase, domain 1"/>
    <property type="match status" value="1"/>
</dbReference>
<dbReference type="InterPro" id="IPR000719">
    <property type="entry name" value="Prot_kinase_dom"/>
</dbReference>
<evidence type="ECO:0000256" key="1">
    <source>
        <dbReference type="ARBA" id="ARBA00012513"/>
    </source>
</evidence>
<keyword evidence="10" id="KW-1185">Reference proteome</keyword>
<feature type="region of interest" description="Disordered" evidence="6">
    <location>
        <begin position="461"/>
        <end position="489"/>
    </location>
</feature>
<sequence length="660" mass="68267">MGSVYDVEDVTVGKRYVLKTLHPQLVSRVDLARRMEAEARTLAKLQHPNIVDVVTAGVTVDEAKMPFYVMERLNGQNLRVVLEKKSSLELVHCYRIATDVLEALEHAHENNVIHRDVKPENIFLHRNINGTTITKLLDFGIMRLLDGKSSHTHGKFIGTLRYASPEQIMGGTLGPATDIYSLGVVLYEMVCGRGPFDDVGDAYAIGAAHAQRPPPPLSRFAAVPEALERLVLSMLAKDGSQRPRDCFTVASELRRLRREEEAGPPRADTEVNVLSSVPVTRQASLESTAAGAARAALARTEASPVGYVVTPQSRHVFTPPMATGASGVGRTEMPSAVGDTFVDPSRAAPQVPPEFAATAWSSPPPAPFPIPSQPPPAQVTASVPPPAPLPQARPIDRNAPTRAGLVFGQTQRLAQNGTMMEDVAAPLPREVEVRAALVQRGALDTTLASASNELLGEGAAELRFPSTPPPTGTGGGTGPLAGEASTRPPERRGLVPIVAAAAVVLVVGGVGAVTVAKRAGLLARNATASASPSDSARVAVEKPKSSPEAAPVASAAVTATATALASAPAVASVEAAPVPKATGPKAQGGSRSIPVAAGRGAAPPTQAPVPTSPPATPPSPPAAKAESLPTPPKPAPKTPATGPGTGTGTGTPKPEDVGFD</sequence>
<dbReference type="PANTHER" id="PTHR43671:SF13">
    <property type="entry name" value="SERINE_THREONINE-PROTEIN KINASE NEK2"/>
    <property type="match status" value="1"/>
</dbReference>
<protein>
    <recommendedName>
        <fullName evidence="1">non-specific serine/threonine protein kinase</fullName>
        <ecNumber evidence="1">2.7.11.1</ecNumber>
    </recommendedName>
</protein>
<feature type="compositionally biased region" description="Low complexity" evidence="6">
    <location>
        <begin position="571"/>
        <end position="581"/>
    </location>
</feature>
<evidence type="ECO:0000259" key="8">
    <source>
        <dbReference type="PROSITE" id="PS50011"/>
    </source>
</evidence>
<reference evidence="9 10" key="1">
    <citation type="submission" date="2015-08" db="EMBL/GenBank/DDBJ databases">
        <authorList>
            <person name="Babu N.S."/>
            <person name="Beckwith C.J."/>
            <person name="Beseler K.G."/>
            <person name="Brison A."/>
            <person name="Carone J.V."/>
            <person name="Caskin T.P."/>
            <person name="Diamond M."/>
            <person name="Durham M.E."/>
            <person name="Foxe J.M."/>
            <person name="Go M."/>
            <person name="Henderson B.A."/>
            <person name="Jones I.B."/>
            <person name="McGettigan J.A."/>
            <person name="Micheletti S.J."/>
            <person name="Nasrallah M.E."/>
            <person name="Ortiz D."/>
            <person name="Piller C.R."/>
            <person name="Privatt S.R."/>
            <person name="Schneider S.L."/>
            <person name="Sharp S."/>
            <person name="Smith T.C."/>
            <person name="Stanton J.D."/>
            <person name="Ullery H.E."/>
            <person name="Wilson R.J."/>
            <person name="Serrano M.G."/>
            <person name="Buck G."/>
            <person name="Lee V."/>
            <person name="Wang Y."/>
            <person name="Carvalho R."/>
            <person name="Voegtly L."/>
            <person name="Shi R."/>
            <person name="Duckworth R."/>
            <person name="Johnson A."/>
            <person name="Loviza R."/>
            <person name="Walstead R."/>
            <person name="Shah Z."/>
            <person name="Kiflezghi M."/>
            <person name="Wade K."/>
            <person name="Ball S.L."/>
            <person name="Bradley K.W."/>
            <person name="Asai D.J."/>
            <person name="Bowman C.A."/>
            <person name="Russell D.A."/>
            <person name="Pope W.H."/>
            <person name="Jacobs-Sera D."/>
            <person name="Hendrix R.W."/>
            <person name="Hatfull G.F."/>
        </authorList>
    </citation>
    <scope>NUCLEOTIDE SEQUENCE [LARGE SCALE GENOMIC DNA]</scope>
    <source>
        <strain evidence="9 10">DSM 27648</strain>
    </source>
</reference>
<evidence type="ECO:0000256" key="2">
    <source>
        <dbReference type="ARBA" id="ARBA00022679"/>
    </source>
</evidence>
<accession>A0A0K1Q615</accession>
<feature type="region of interest" description="Disordered" evidence="6">
    <location>
        <begin position="571"/>
        <end position="660"/>
    </location>
</feature>
<feature type="compositionally biased region" description="Pro residues" evidence="6">
    <location>
        <begin position="362"/>
        <end position="389"/>
    </location>
</feature>
<feature type="compositionally biased region" description="Pro residues" evidence="6">
    <location>
        <begin position="605"/>
        <end position="621"/>
    </location>
</feature>
<dbReference type="GO" id="GO:0005524">
    <property type="term" value="F:ATP binding"/>
    <property type="evidence" value="ECO:0007669"/>
    <property type="project" value="UniProtKB-KW"/>
</dbReference>
<evidence type="ECO:0000256" key="6">
    <source>
        <dbReference type="SAM" id="MobiDB-lite"/>
    </source>
</evidence>
<evidence type="ECO:0000256" key="3">
    <source>
        <dbReference type="ARBA" id="ARBA00022741"/>
    </source>
</evidence>
<keyword evidence="3" id="KW-0547">Nucleotide-binding</keyword>
<feature type="region of interest" description="Disordered" evidence="6">
    <location>
        <begin position="525"/>
        <end position="551"/>
    </location>
</feature>
<keyword evidence="2" id="KW-0808">Transferase</keyword>
<keyword evidence="5" id="KW-0067">ATP-binding</keyword>
<feature type="transmembrane region" description="Helical" evidence="7">
    <location>
        <begin position="494"/>
        <end position="516"/>
    </location>
</feature>
<evidence type="ECO:0000256" key="4">
    <source>
        <dbReference type="ARBA" id="ARBA00022777"/>
    </source>
</evidence>
<keyword evidence="7" id="KW-0812">Transmembrane</keyword>
<feature type="region of interest" description="Disordered" evidence="6">
    <location>
        <begin position="357"/>
        <end position="389"/>
    </location>
</feature>
<dbReference type="EMBL" id="CP012333">
    <property type="protein sequence ID" value="AKV01169.1"/>
    <property type="molecule type" value="Genomic_DNA"/>
</dbReference>
<proteinExistence type="predicted"/>
<dbReference type="Proteomes" id="UP000064967">
    <property type="component" value="Chromosome"/>
</dbReference>
<keyword evidence="4 9" id="KW-0418">Kinase</keyword>
<dbReference type="SMART" id="SM00220">
    <property type="entry name" value="S_TKc"/>
    <property type="match status" value="1"/>
</dbReference>